<dbReference type="RefSeq" id="WP_130161413.1">
    <property type="nucleotide sequence ID" value="NZ_SGIM01000003.1"/>
</dbReference>
<dbReference type="EMBL" id="SGIM01000003">
    <property type="protein sequence ID" value="RZF54528.1"/>
    <property type="molecule type" value="Genomic_DNA"/>
</dbReference>
<evidence type="ECO:0000313" key="2">
    <source>
        <dbReference type="Proteomes" id="UP000292110"/>
    </source>
</evidence>
<keyword evidence="2" id="KW-1185">Reference proteome</keyword>
<reference evidence="1 2" key="1">
    <citation type="submission" date="2019-02" db="EMBL/GenBank/DDBJ databases">
        <title>The draft genome of Acinetobacter halotolerans strain JCM 31009.</title>
        <authorList>
            <person name="Qin J."/>
            <person name="Feng Y."/>
            <person name="Nemec A."/>
            <person name="Zong Z."/>
        </authorList>
    </citation>
    <scope>NUCLEOTIDE SEQUENCE [LARGE SCALE GENOMIC DNA]</scope>
    <source>
        <strain evidence="1 2">JCM 31009</strain>
    </source>
</reference>
<name>A0A4Q6XJR9_9GAMM</name>
<dbReference type="Proteomes" id="UP000292110">
    <property type="component" value="Unassembled WGS sequence"/>
</dbReference>
<dbReference type="AlphaFoldDB" id="A0A4Q6XJR9"/>
<evidence type="ECO:0000313" key="1">
    <source>
        <dbReference type="EMBL" id="RZF54528.1"/>
    </source>
</evidence>
<proteinExistence type="predicted"/>
<protein>
    <submittedName>
        <fullName evidence="1">Uncharacterized protein</fullName>
    </submittedName>
</protein>
<gene>
    <name evidence="1" type="ORF">EXE30_04715</name>
</gene>
<comment type="caution">
    <text evidence="1">The sequence shown here is derived from an EMBL/GenBank/DDBJ whole genome shotgun (WGS) entry which is preliminary data.</text>
</comment>
<accession>A0A4Q6XJR9</accession>
<sequence>MPSLMSEQRLHHHICLGLSTLLLSSALIGCGSGESEARKSTPPEEVIAQKPKNFNIKVPVEIREVVVKVFDNVDDRLVLEQNFSTTTDLAITLPEILNKNRLYRVELTTTPNSLIYDFISRQYKKIDLTLRTLVKVDVSDLTQTIFINPSSEAIYQRALVRSGQLPSDESNYAMTVTAGQLELATSDVETALLSAFKYLNITNVSPSNILNVFSPQSTDVNTGLYLNTYLSFGYLQQWANIYPNSDFGEFSKNLAIDLRDGYLDAKKIRGDQEALTAIVPTTPDNINPAENTIIDIANNQKNTREQYAASLRQAVLQLADVYNQKTSNPSHYTQLQQRSYSGVVPSANPSIPHNVRIAGAGDYRRAVGFSDTTATCNGSIYPCKQGITGINNINHSLPSIEYLIGHYKDNSQDCHLNIRADGWLELTKNNQKFRSKLDGDSTDNILQADKENHEYLLNSSSPEPSNNNLQYQFVQVNIKANQVLGASAGLDSRKAPDQLQSTQLQCSFSS</sequence>
<organism evidence="1 2">
    <name type="scientific">Acinetobacter halotolerans</name>
    <dbReference type="NCBI Taxonomy" id="1752076"/>
    <lineage>
        <taxon>Bacteria</taxon>
        <taxon>Pseudomonadati</taxon>
        <taxon>Pseudomonadota</taxon>
        <taxon>Gammaproteobacteria</taxon>
        <taxon>Moraxellales</taxon>
        <taxon>Moraxellaceae</taxon>
        <taxon>Acinetobacter</taxon>
    </lineage>
</organism>